<protein>
    <submittedName>
        <fullName evidence="1">Uncharacterized protein</fullName>
    </submittedName>
</protein>
<accession>A0A8T0HKB7</accession>
<sequence length="108" mass="12101">MFFGVSLALDKGRGRKCGYIFQRLTTCPSLSGSGRAGQVHAVNADELVVMSSQSVTLQRLHLCTSFRVDFSRSNRLALFRDVCGRLHMTCSAWQFSHAWVHDGELQNH</sequence>
<evidence type="ECO:0000313" key="2">
    <source>
        <dbReference type="Proteomes" id="UP000822688"/>
    </source>
</evidence>
<gene>
    <name evidence="1" type="ORF">KC19_6G222000</name>
</gene>
<dbReference type="Proteomes" id="UP000822688">
    <property type="component" value="Chromosome 6"/>
</dbReference>
<dbReference type="EMBL" id="CM026427">
    <property type="protein sequence ID" value="KAG0571239.1"/>
    <property type="molecule type" value="Genomic_DNA"/>
</dbReference>
<name>A0A8T0HKB7_CERPU</name>
<reference evidence="1 2" key="1">
    <citation type="submission" date="2020-06" db="EMBL/GenBank/DDBJ databases">
        <title>WGS assembly of Ceratodon purpureus strain R40.</title>
        <authorList>
            <person name="Carey S.B."/>
            <person name="Jenkins J."/>
            <person name="Shu S."/>
            <person name="Lovell J.T."/>
            <person name="Sreedasyam A."/>
            <person name="Maumus F."/>
            <person name="Tiley G.P."/>
            <person name="Fernandez-Pozo N."/>
            <person name="Barry K."/>
            <person name="Chen C."/>
            <person name="Wang M."/>
            <person name="Lipzen A."/>
            <person name="Daum C."/>
            <person name="Saski C.A."/>
            <person name="Payton A.C."/>
            <person name="Mcbreen J.C."/>
            <person name="Conrad R.E."/>
            <person name="Kollar L.M."/>
            <person name="Olsson S."/>
            <person name="Huttunen S."/>
            <person name="Landis J.B."/>
            <person name="Wickett N.J."/>
            <person name="Johnson M.G."/>
            <person name="Rensing S.A."/>
            <person name="Grimwood J."/>
            <person name="Schmutz J."/>
            <person name="Mcdaniel S.F."/>
        </authorList>
    </citation>
    <scope>NUCLEOTIDE SEQUENCE [LARGE SCALE GENOMIC DNA]</scope>
    <source>
        <strain evidence="1 2">R40</strain>
    </source>
</reference>
<organism evidence="1 2">
    <name type="scientific">Ceratodon purpureus</name>
    <name type="common">Fire moss</name>
    <name type="synonym">Dicranum purpureum</name>
    <dbReference type="NCBI Taxonomy" id="3225"/>
    <lineage>
        <taxon>Eukaryota</taxon>
        <taxon>Viridiplantae</taxon>
        <taxon>Streptophyta</taxon>
        <taxon>Embryophyta</taxon>
        <taxon>Bryophyta</taxon>
        <taxon>Bryophytina</taxon>
        <taxon>Bryopsida</taxon>
        <taxon>Dicranidae</taxon>
        <taxon>Pseudoditrichales</taxon>
        <taxon>Ditrichaceae</taxon>
        <taxon>Ceratodon</taxon>
    </lineage>
</organism>
<comment type="caution">
    <text evidence="1">The sequence shown here is derived from an EMBL/GenBank/DDBJ whole genome shotgun (WGS) entry which is preliminary data.</text>
</comment>
<keyword evidence="2" id="KW-1185">Reference proteome</keyword>
<dbReference type="AlphaFoldDB" id="A0A8T0HKB7"/>
<proteinExistence type="predicted"/>
<evidence type="ECO:0000313" key="1">
    <source>
        <dbReference type="EMBL" id="KAG0571239.1"/>
    </source>
</evidence>